<proteinExistence type="predicted"/>
<organism evidence="1 2">
    <name type="scientific">Ficus carica</name>
    <name type="common">Common fig</name>
    <dbReference type="NCBI Taxonomy" id="3494"/>
    <lineage>
        <taxon>Eukaryota</taxon>
        <taxon>Viridiplantae</taxon>
        <taxon>Streptophyta</taxon>
        <taxon>Embryophyta</taxon>
        <taxon>Tracheophyta</taxon>
        <taxon>Spermatophyta</taxon>
        <taxon>Magnoliopsida</taxon>
        <taxon>eudicotyledons</taxon>
        <taxon>Gunneridae</taxon>
        <taxon>Pentapetalae</taxon>
        <taxon>rosids</taxon>
        <taxon>fabids</taxon>
        <taxon>Rosales</taxon>
        <taxon>Moraceae</taxon>
        <taxon>Ficeae</taxon>
        <taxon>Ficus</taxon>
    </lineage>
</organism>
<dbReference type="Proteomes" id="UP001187192">
    <property type="component" value="Unassembled WGS sequence"/>
</dbReference>
<name>A0AA88D245_FICCA</name>
<protein>
    <submittedName>
        <fullName evidence="1">Uncharacterized protein</fullName>
    </submittedName>
</protein>
<reference evidence="1" key="1">
    <citation type="submission" date="2023-07" db="EMBL/GenBank/DDBJ databases">
        <title>draft genome sequence of fig (Ficus carica).</title>
        <authorList>
            <person name="Takahashi T."/>
            <person name="Nishimura K."/>
        </authorList>
    </citation>
    <scope>NUCLEOTIDE SEQUENCE</scope>
</reference>
<evidence type="ECO:0000313" key="1">
    <source>
        <dbReference type="EMBL" id="GMN38352.1"/>
    </source>
</evidence>
<dbReference type="AlphaFoldDB" id="A0AA88D245"/>
<accession>A0AA88D245</accession>
<dbReference type="EMBL" id="BTGU01000008">
    <property type="protein sequence ID" value="GMN38352.1"/>
    <property type="molecule type" value="Genomic_DNA"/>
</dbReference>
<keyword evidence="2" id="KW-1185">Reference proteome</keyword>
<evidence type="ECO:0000313" key="2">
    <source>
        <dbReference type="Proteomes" id="UP001187192"/>
    </source>
</evidence>
<comment type="caution">
    <text evidence="1">The sequence shown here is derived from an EMBL/GenBank/DDBJ whole genome shotgun (WGS) entry which is preliminary data.</text>
</comment>
<sequence length="81" mass="9375">MPPQSPVAREIHSPSRSIPIHPCYSVFGGLRFSDLDLSQIRSWFARRHRWHHRGGSGLKSWHHSCFTRVGRRYPSSPRGRG</sequence>
<gene>
    <name evidence="1" type="ORF">TIFTF001_007593</name>
</gene>